<protein>
    <submittedName>
        <fullName evidence="1">DUF2783 domain-containing protein</fullName>
    </submittedName>
</protein>
<comment type="caution">
    <text evidence="1">The sequence shown here is derived from an EMBL/GenBank/DDBJ whole genome shotgun (WGS) entry which is preliminary data.</text>
</comment>
<dbReference type="RefSeq" id="WP_133292730.1">
    <property type="nucleotide sequence ID" value="NZ_SMSJ01000121.1"/>
</dbReference>
<proteinExistence type="predicted"/>
<evidence type="ECO:0000313" key="1">
    <source>
        <dbReference type="EMBL" id="TDH58433.1"/>
    </source>
</evidence>
<gene>
    <name evidence="1" type="ORF">E2C06_32580</name>
</gene>
<accession>A0A4R5Q798</accession>
<sequence>MLPKRLSTPALEDAYDQLAEALDETPADRRVLFLAKLALALANLLDDPAEFAAALEAARRDLG</sequence>
<organism evidence="1 2">
    <name type="scientific">Dankookia rubra</name>
    <dbReference type="NCBI Taxonomy" id="1442381"/>
    <lineage>
        <taxon>Bacteria</taxon>
        <taxon>Pseudomonadati</taxon>
        <taxon>Pseudomonadota</taxon>
        <taxon>Alphaproteobacteria</taxon>
        <taxon>Acetobacterales</taxon>
        <taxon>Roseomonadaceae</taxon>
        <taxon>Dankookia</taxon>
    </lineage>
</organism>
<dbReference type="AlphaFoldDB" id="A0A4R5Q798"/>
<dbReference type="Proteomes" id="UP000295096">
    <property type="component" value="Unassembled WGS sequence"/>
</dbReference>
<keyword evidence="2" id="KW-1185">Reference proteome</keyword>
<name>A0A4R5Q798_9PROT</name>
<dbReference type="EMBL" id="SMSJ01000121">
    <property type="protein sequence ID" value="TDH58433.1"/>
    <property type="molecule type" value="Genomic_DNA"/>
</dbReference>
<reference evidence="1 2" key="1">
    <citation type="journal article" date="2016" name="J. Microbiol.">
        <title>Dankookia rubra gen. nov., sp. nov., an alphaproteobacterium isolated from sediment of a shallow stream.</title>
        <authorList>
            <person name="Kim W.H."/>
            <person name="Kim D.H."/>
            <person name="Kang K."/>
            <person name="Ahn T.Y."/>
        </authorList>
    </citation>
    <scope>NUCLEOTIDE SEQUENCE [LARGE SCALE GENOMIC DNA]</scope>
    <source>
        <strain evidence="1 2">JCM30602</strain>
    </source>
</reference>
<evidence type="ECO:0000313" key="2">
    <source>
        <dbReference type="Proteomes" id="UP000295096"/>
    </source>
</evidence>